<organism evidence="1 2">
    <name type="scientific">Gordonia asplenii</name>
    <dbReference type="NCBI Taxonomy" id="2725283"/>
    <lineage>
        <taxon>Bacteria</taxon>
        <taxon>Bacillati</taxon>
        <taxon>Actinomycetota</taxon>
        <taxon>Actinomycetes</taxon>
        <taxon>Mycobacteriales</taxon>
        <taxon>Gordoniaceae</taxon>
        <taxon>Gordonia</taxon>
    </lineage>
</organism>
<protein>
    <submittedName>
        <fullName evidence="1">Uncharacterized protein</fullName>
    </submittedName>
</protein>
<dbReference type="EMBL" id="JABBNB010000024">
    <property type="protein sequence ID" value="NMO03527.1"/>
    <property type="molecule type" value="Genomic_DNA"/>
</dbReference>
<evidence type="ECO:0000313" key="2">
    <source>
        <dbReference type="Proteomes" id="UP000550729"/>
    </source>
</evidence>
<comment type="caution">
    <text evidence="1">The sequence shown here is derived from an EMBL/GenBank/DDBJ whole genome shotgun (WGS) entry which is preliminary data.</text>
</comment>
<accession>A0A848KZE9</accession>
<dbReference type="InterPro" id="IPR032710">
    <property type="entry name" value="NTF2-like_dom_sf"/>
</dbReference>
<name>A0A848KZE9_9ACTN</name>
<dbReference type="RefSeq" id="WP_170196034.1">
    <property type="nucleotide sequence ID" value="NZ_JABBNB010000024.1"/>
</dbReference>
<reference evidence="1 2" key="1">
    <citation type="submission" date="2020-04" db="EMBL/GenBank/DDBJ databases">
        <title>Gordonia sp. nov. TBRC 11910.</title>
        <authorList>
            <person name="Suriyachadkun C."/>
        </authorList>
    </citation>
    <scope>NUCLEOTIDE SEQUENCE [LARGE SCALE GENOMIC DNA]</scope>
    <source>
        <strain evidence="1 2">TBRC 11910</strain>
    </source>
</reference>
<gene>
    <name evidence="1" type="ORF">HH308_20125</name>
</gene>
<keyword evidence="2" id="KW-1185">Reference proteome</keyword>
<dbReference type="AlphaFoldDB" id="A0A848KZE9"/>
<proteinExistence type="predicted"/>
<dbReference type="Proteomes" id="UP000550729">
    <property type="component" value="Unassembled WGS sequence"/>
</dbReference>
<sequence length="177" mass="19504">MTELSKKEMEEILLVHEIAELEMDVEATLATLAPNPHYELASLGLAIDGIDAVRETYRRILPNQSRDVAAEKRVHAVASNTLLREAHMSFNNLDGERVNGLYLVVMAFDPALKLISGERMYMDPNFGKMMSEQLGPDFESLPGVSRIDASAPTIAKHDAYKYAEAAGKTIDPTRAAS</sequence>
<evidence type="ECO:0000313" key="1">
    <source>
        <dbReference type="EMBL" id="NMO03527.1"/>
    </source>
</evidence>
<dbReference type="Gene3D" id="3.10.450.50">
    <property type="match status" value="1"/>
</dbReference>
<dbReference type="SUPFAM" id="SSF54427">
    <property type="entry name" value="NTF2-like"/>
    <property type="match status" value="1"/>
</dbReference>